<comment type="similarity">
    <text evidence="2">Belongs to the HMBS family.</text>
</comment>
<dbReference type="Pfam" id="PF01379">
    <property type="entry name" value="Porphobil_deam"/>
    <property type="match status" value="1"/>
</dbReference>
<accession>A0ABW0DG72</accession>
<feature type="region of interest" description="Disordered" evidence="7">
    <location>
        <begin position="252"/>
        <end position="271"/>
    </location>
</feature>
<dbReference type="PANTHER" id="PTHR11557:SF0">
    <property type="entry name" value="PORPHOBILINOGEN DEAMINASE"/>
    <property type="match status" value="1"/>
</dbReference>
<evidence type="ECO:0000256" key="4">
    <source>
        <dbReference type="ARBA" id="ARBA00022679"/>
    </source>
</evidence>
<dbReference type="EC" id="2.5.1.61" evidence="3"/>
<dbReference type="EMBL" id="JBHSKL010000037">
    <property type="protein sequence ID" value="MFC5228015.1"/>
    <property type="molecule type" value="Genomic_DNA"/>
</dbReference>
<evidence type="ECO:0000256" key="6">
    <source>
        <dbReference type="ARBA" id="ARBA00048169"/>
    </source>
</evidence>
<organism evidence="9 10">
    <name type="scientific">Streptomyces fimbriatus</name>
    <dbReference type="NCBI Taxonomy" id="68197"/>
    <lineage>
        <taxon>Bacteria</taxon>
        <taxon>Bacillati</taxon>
        <taxon>Actinomycetota</taxon>
        <taxon>Actinomycetes</taxon>
        <taxon>Kitasatosporales</taxon>
        <taxon>Streptomycetaceae</taxon>
        <taxon>Streptomyces</taxon>
    </lineage>
</organism>
<evidence type="ECO:0000256" key="1">
    <source>
        <dbReference type="ARBA" id="ARBA00002869"/>
    </source>
</evidence>
<keyword evidence="5" id="KW-0627">Porphyrin biosynthesis</keyword>
<name>A0ABW0DG72_STRFI</name>
<protein>
    <recommendedName>
        <fullName evidence="3">hydroxymethylbilane synthase</fullName>
        <ecNumber evidence="3">2.5.1.61</ecNumber>
    </recommendedName>
</protein>
<evidence type="ECO:0000259" key="8">
    <source>
        <dbReference type="Pfam" id="PF01379"/>
    </source>
</evidence>
<dbReference type="PANTHER" id="PTHR11557">
    <property type="entry name" value="PORPHOBILINOGEN DEAMINASE"/>
    <property type="match status" value="1"/>
</dbReference>
<dbReference type="InterPro" id="IPR000860">
    <property type="entry name" value="HemC"/>
</dbReference>
<dbReference type="InterPro" id="IPR022417">
    <property type="entry name" value="Porphobilin_deaminase_N"/>
</dbReference>
<dbReference type="Gene3D" id="3.40.190.10">
    <property type="entry name" value="Periplasmic binding protein-like II"/>
    <property type="match status" value="2"/>
</dbReference>
<feature type="domain" description="Porphobilinogen deaminase N-terminal" evidence="8">
    <location>
        <begin position="7"/>
        <end position="105"/>
    </location>
</feature>
<sequence length="271" mass="29337">MTSTEARSQIGGKGAFTRRADEHLLDGRVEATIACAKDTPGPHDRAPGITIGAVLPREDVRDVLVLPAGRPPVNLDALPPGTHVGTSAPRPAALLKALHPQIVPVPIFRRMESPGRRALPYLFWSKGTRSTCGWPCCGVVCGAGERAVGWSIWKSESSWHRGVVWSRTRFRAASRSPKLIAPESALNSRPDPVAGPVRRGPRCRWASVACCYEAGRLLQDGARSRVVDERRPVVVVGRALGYWVDYWAQDQGAGGDNRPRRGPGAHAPCTR</sequence>
<comment type="caution">
    <text evidence="9">The sequence shown here is derived from an EMBL/GenBank/DDBJ whole genome shotgun (WGS) entry which is preliminary data.</text>
</comment>
<evidence type="ECO:0000256" key="7">
    <source>
        <dbReference type="SAM" id="MobiDB-lite"/>
    </source>
</evidence>
<evidence type="ECO:0000256" key="2">
    <source>
        <dbReference type="ARBA" id="ARBA00005638"/>
    </source>
</evidence>
<dbReference type="SUPFAM" id="SSF53850">
    <property type="entry name" value="Periplasmic binding protein-like II"/>
    <property type="match status" value="1"/>
</dbReference>
<dbReference type="RefSeq" id="WP_381573307.1">
    <property type="nucleotide sequence ID" value="NZ_BAAASS010000002.1"/>
</dbReference>
<keyword evidence="4" id="KW-0808">Transferase</keyword>
<evidence type="ECO:0000256" key="5">
    <source>
        <dbReference type="ARBA" id="ARBA00023244"/>
    </source>
</evidence>
<evidence type="ECO:0000313" key="9">
    <source>
        <dbReference type="EMBL" id="MFC5228015.1"/>
    </source>
</evidence>
<comment type="catalytic activity">
    <reaction evidence="6">
        <text>4 porphobilinogen + H2O = hydroxymethylbilane + 4 NH4(+)</text>
        <dbReference type="Rhea" id="RHEA:13185"/>
        <dbReference type="ChEBI" id="CHEBI:15377"/>
        <dbReference type="ChEBI" id="CHEBI:28938"/>
        <dbReference type="ChEBI" id="CHEBI:57845"/>
        <dbReference type="ChEBI" id="CHEBI:58126"/>
        <dbReference type="EC" id="2.5.1.61"/>
    </reaction>
</comment>
<proteinExistence type="inferred from homology"/>
<evidence type="ECO:0000256" key="3">
    <source>
        <dbReference type="ARBA" id="ARBA00012655"/>
    </source>
</evidence>
<comment type="function">
    <text evidence="1">Tetrapolymerization of the monopyrrole PBG into the hydroxymethylbilane pre-uroporphyrinogen in several discrete steps.</text>
</comment>
<evidence type="ECO:0000313" key="10">
    <source>
        <dbReference type="Proteomes" id="UP001596156"/>
    </source>
</evidence>
<keyword evidence="10" id="KW-1185">Reference proteome</keyword>
<gene>
    <name evidence="9" type="ORF">ACFPN6_26280</name>
</gene>
<dbReference type="Proteomes" id="UP001596156">
    <property type="component" value="Unassembled WGS sequence"/>
</dbReference>
<reference evidence="10" key="1">
    <citation type="journal article" date="2019" name="Int. J. Syst. Evol. Microbiol.">
        <title>The Global Catalogue of Microorganisms (GCM) 10K type strain sequencing project: providing services to taxonomists for standard genome sequencing and annotation.</title>
        <authorList>
            <consortium name="The Broad Institute Genomics Platform"/>
            <consortium name="The Broad Institute Genome Sequencing Center for Infectious Disease"/>
            <person name="Wu L."/>
            <person name="Ma J."/>
        </authorList>
    </citation>
    <scope>NUCLEOTIDE SEQUENCE [LARGE SCALE GENOMIC DNA]</scope>
    <source>
        <strain evidence="10">CCM 8479</strain>
    </source>
</reference>